<dbReference type="InterPro" id="IPR036909">
    <property type="entry name" value="Cyt_c-like_dom_sf"/>
</dbReference>
<dbReference type="GO" id="GO:0020037">
    <property type="term" value="F:heme binding"/>
    <property type="evidence" value="ECO:0007669"/>
    <property type="project" value="InterPro"/>
</dbReference>
<gene>
    <name evidence="6" type="ORF">BSU04_20495</name>
</gene>
<name>A0A226X0T7_CABSO</name>
<dbReference type="InterPro" id="IPR042095">
    <property type="entry name" value="SUMF_sf"/>
</dbReference>
<dbReference type="Gene3D" id="3.90.1580.10">
    <property type="entry name" value="paralog of FGE (formylglycine-generating enzyme)"/>
    <property type="match status" value="1"/>
</dbReference>
<keyword evidence="3 4" id="KW-0408">Iron</keyword>
<dbReference type="SUPFAM" id="SSF56436">
    <property type="entry name" value="C-type lectin-like"/>
    <property type="match status" value="1"/>
</dbReference>
<evidence type="ECO:0000313" key="7">
    <source>
        <dbReference type="Proteomes" id="UP000214720"/>
    </source>
</evidence>
<dbReference type="GO" id="GO:0009055">
    <property type="term" value="F:electron transfer activity"/>
    <property type="evidence" value="ECO:0007669"/>
    <property type="project" value="InterPro"/>
</dbReference>
<protein>
    <submittedName>
        <fullName evidence="6">Serine/threonine kinase</fullName>
    </submittedName>
</protein>
<dbReference type="PROSITE" id="PS51007">
    <property type="entry name" value="CYTC"/>
    <property type="match status" value="2"/>
</dbReference>
<dbReference type="EMBL" id="MTHB01000119">
    <property type="protein sequence ID" value="OXC76739.1"/>
    <property type="molecule type" value="Genomic_DNA"/>
</dbReference>
<reference evidence="7" key="1">
    <citation type="submission" date="2017-01" db="EMBL/GenBank/DDBJ databases">
        <title>Genome Analysis of Deinococcus marmoris KOPRI26562.</title>
        <authorList>
            <person name="Kim J.H."/>
            <person name="Oh H.-M."/>
        </authorList>
    </citation>
    <scope>NUCLEOTIDE SEQUENCE [LARGE SCALE GENOMIC DNA]</scope>
    <source>
        <strain evidence="7">PAMC 26633</strain>
    </source>
</reference>
<dbReference type="Pfam" id="PF03781">
    <property type="entry name" value="FGE-sulfatase"/>
    <property type="match status" value="1"/>
</dbReference>
<dbReference type="GO" id="GO:0016301">
    <property type="term" value="F:kinase activity"/>
    <property type="evidence" value="ECO:0007669"/>
    <property type="project" value="UniProtKB-KW"/>
</dbReference>
<evidence type="ECO:0000313" key="6">
    <source>
        <dbReference type="EMBL" id="OXC76739.1"/>
    </source>
</evidence>
<evidence type="ECO:0000256" key="1">
    <source>
        <dbReference type="ARBA" id="ARBA00022617"/>
    </source>
</evidence>
<dbReference type="InterPro" id="IPR051043">
    <property type="entry name" value="Sulfatase_Mod_Factor_Kinase"/>
</dbReference>
<dbReference type="InterPro" id="IPR016187">
    <property type="entry name" value="CTDL_fold"/>
</dbReference>
<dbReference type="InterPro" id="IPR009056">
    <property type="entry name" value="Cyt_c-like_dom"/>
</dbReference>
<keyword evidence="2 4" id="KW-0479">Metal-binding</keyword>
<dbReference type="PANTHER" id="PTHR23150:SF35">
    <property type="entry name" value="BLL6746 PROTEIN"/>
    <property type="match status" value="1"/>
</dbReference>
<dbReference type="Proteomes" id="UP000214720">
    <property type="component" value="Unassembled WGS sequence"/>
</dbReference>
<evidence type="ECO:0000256" key="2">
    <source>
        <dbReference type="ARBA" id="ARBA00022723"/>
    </source>
</evidence>
<dbReference type="AlphaFoldDB" id="A0A226X0T7"/>
<keyword evidence="6" id="KW-0808">Transferase</keyword>
<comment type="caution">
    <text evidence="6">The sequence shown here is derived from an EMBL/GenBank/DDBJ whole genome shotgun (WGS) entry which is preliminary data.</text>
</comment>
<dbReference type="InterPro" id="IPR005532">
    <property type="entry name" value="SUMF_dom"/>
</dbReference>
<evidence type="ECO:0000256" key="3">
    <source>
        <dbReference type="ARBA" id="ARBA00023004"/>
    </source>
</evidence>
<evidence type="ECO:0000259" key="5">
    <source>
        <dbReference type="PROSITE" id="PS51007"/>
    </source>
</evidence>
<proteinExistence type="predicted"/>
<dbReference type="GO" id="GO:0046872">
    <property type="term" value="F:metal ion binding"/>
    <property type="evidence" value="ECO:0007669"/>
    <property type="project" value="UniProtKB-KW"/>
</dbReference>
<feature type="domain" description="Cytochrome c" evidence="5">
    <location>
        <begin position="46"/>
        <end position="128"/>
    </location>
</feature>
<feature type="domain" description="Cytochrome c" evidence="5">
    <location>
        <begin position="135"/>
        <end position="214"/>
    </location>
</feature>
<dbReference type="SUPFAM" id="SSF46626">
    <property type="entry name" value="Cytochrome c"/>
    <property type="match status" value="2"/>
</dbReference>
<dbReference type="OrthoDB" id="9768004at2"/>
<keyword evidence="1 4" id="KW-0349">Heme</keyword>
<keyword evidence="6" id="KW-0418">Kinase</keyword>
<organism evidence="6 7">
    <name type="scientific">Caballeronia sordidicola</name>
    <name type="common">Burkholderia sordidicola</name>
    <dbReference type="NCBI Taxonomy" id="196367"/>
    <lineage>
        <taxon>Bacteria</taxon>
        <taxon>Pseudomonadati</taxon>
        <taxon>Pseudomonadota</taxon>
        <taxon>Betaproteobacteria</taxon>
        <taxon>Burkholderiales</taxon>
        <taxon>Burkholderiaceae</taxon>
        <taxon>Caballeronia</taxon>
    </lineage>
</organism>
<dbReference type="Gene3D" id="1.10.760.10">
    <property type="entry name" value="Cytochrome c-like domain"/>
    <property type="match status" value="2"/>
</dbReference>
<sequence length="486" mass="52876">MTNTSWDLFSRTLKIINGSHREPGGRRFWIATSLLTAIFATGSVVAAPDMGAIQAKAQTCIACHASGIKLGNPPISVPTLEDQHAEFIVAALEAFKNGKRSSSTMSPIAASLSNDDIHALGDYFNGAGLTPQRPPDNVKMPKVVLEVCESCHGRTGMGVVPEVPVIGGQHSDYLSNALHAFRSEKRKSAVMGSLAASLSDEDITAAANFFSQQAYLSNEKFVAGPISEENRTDTVASTTRQPAPAAVQQKVARQLVVAMSMVDIKGGIFEMGSNMVDEDAPGYPKHAVTVQAFRLAAYPVTFAEYDVFAIATGRAKPDDEGWGRDKYPVINVDWNDTMAFIMWLNKETGRRFRLPSEAEWEYAAHAGTSTNYWWGDQTDFSMFNSHKNVGRDRWLYTSPVGSFPASPWGLYDMTGNVFQRVADCRHASYVGAPTDGSAWITSPCLLRIMRGGSWHTLGAAARARARTAVSDVMTSDTIGFRLAEKR</sequence>
<evidence type="ECO:0000256" key="4">
    <source>
        <dbReference type="PROSITE-ProRule" id="PRU00433"/>
    </source>
</evidence>
<dbReference type="GO" id="GO:0120147">
    <property type="term" value="F:formylglycine-generating oxidase activity"/>
    <property type="evidence" value="ECO:0007669"/>
    <property type="project" value="TreeGrafter"/>
</dbReference>
<dbReference type="PANTHER" id="PTHR23150">
    <property type="entry name" value="SULFATASE MODIFYING FACTOR 1, 2"/>
    <property type="match status" value="1"/>
</dbReference>
<dbReference type="Pfam" id="PF00034">
    <property type="entry name" value="Cytochrom_C"/>
    <property type="match status" value="1"/>
</dbReference>
<dbReference type="RefSeq" id="WP_089162165.1">
    <property type="nucleotide sequence ID" value="NZ_MTHB01000119.1"/>
</dbReference>
<accession>A0A226X0T7</accession>